<organism evidence="2 3">
    <name type="scientific">Chitinophaga silvisoli</name>
    <dbReference type="NCBI Taxonomy" id="2291814"/>
    <lineage>
        <taxon>Bacteria</taxon>
        <taxon>Pseudomonadati</taxon>
        <taxon>Bacteroidota</taxon>
        <taxon>Chitinophagia</taxon>
        <taxon>Chitinophagales</taxon>
        <taxon>Chitinophagaceae</taxon>
        <taxon>Chitinophaga</taxon>
    </lineage>
</organism>
<dbReference type="GO" id="GO:0006508">
    <property type="term" value="P:proteolysis"/>
    <property type="evidence" value="ECO:0007669"/>
    <property type="project" value="InterPro"/>
</dbReference>
<accession>A0A3E1P9R5</accession>
<dbReference type="OrthoDB" id="8450256at2"/>
<comment type="caution">
    <text evidence="2">The sequence shown here is derived from an EMBL/GenBank/DDBJ whole genome shotgun (WGS) entry which is preliminary data.</text>
</comment>
<dbReference type="InterPro" id="IPR029030">
    <property type="entry name" value="Caspase-like_dom_sf"/>
</dbReference>
<dbReference type="Gene3D" id="3.40.50.1460">
    <property type="match status" value="1"/>
</dbReference>
<dbReference type="EMBL" id="QTJV01000001">
    <property type="protein sequence ID" value="RFM36877.1"/>
    <property type="molecule type" value="Genomic_DNA"/>
</dbReference>
<feature type="domain" description="Peptidase C14 caspase" evidence="1">
    <location>
        <begin position="4"/>
        <end position="217"/>
    </location>
</feature>
<dbReference type="Proteomes" id="UP000261174">
    <property type="component" value="Unassembled WGS sequence"/>
</dbReference>
<dbReference type="Pfam" id="PF00656">
    <property type="entry name" value="Peptidase_C14"/>
    <property type="match status" value="1"/>
</dbReference>
<proteinExistence type="predicted"/>
<dbReference type="InterPro" id="IPR011600">
    <property type="entry name" value="Pept_C14_caspase"/>
</dbReference>
<keyword evidence="3" id="KW-1185">Reference proteome</keyword>
<sequence>MSKKRLLMIGINDYPSGKYGKLYNTDVDIVNLQAALKPFGYDNPVILKDGEATRAGILQALETLQKESQMEDDIVILFAGHGELNMVSQKMDFITHDYNDGPHQLITGDEMASYIDGMGAANILLFADCCFSGSLHVRLNSVASFNPYATPGLYSRWILSSGGEENVTDGKKGQGSPTVVAFAKTLKSADKIDVIELHYHIASILKGNGYKQQPQLKPLAVKSHKDGLFEFYRDPNQQPSVLTAELQAKKGSPGDVYLTRSVIEYGKDTDPLAVFFDSPLRVNFTQVVIDNQVVTLLATSGSGKTFEVNHVQKDLWADGRFLPMEVSLVNYTGQDIDQILPDYWQNFPAERLVVMFEGLDDVSSQHLQTAENKINAFIAANPTMKVVVTCRTNFYKLPVNGVGGTITNAKVYFLDDIDQQVIEDYVNKLIPGDNGRFMQALNDSEFQDIAGKAYFLKMLLAFYEKNKHLAVGRSELLHLTITDAIEQNVEKYKNTTPLTLVPAKIHLLLKKLAMLMARLGTKVLSEEQVVQILQQSADDEEMLRYLPFLQFDSQTRTWKFDHNNIQEILTAQVLADSTVLKIIQIIAVKHVLTVDQYWINTLSFLITILSEEKKAQLLDWLVNNDPAAMIRFERDRVDESIRTDVAVCLFEFFRKRGVWMSSRRYNDKEFARFSETRGFTRYLLDILVAQKDSESVYSSVLRVIKYISPQGISPFLSELKGILLDMLKNAEGNPGYVHQIMSVIGRLYGSSDLPFVDQCISLYKDRNNEDIRAGLYKLIIASNTSDKYISVLLDGIDFERLIGPNERSGTTLMDEGSNLVRAISALSTPAAIKEFLAYYSKKPHNGILYKDDKIRVLTALTETAASLYAKDPTFFNVIMDMISQSKFGLHVRDDRYYLTFFEKTGTVLQAILMMLSDPTATSYMKKEFAELMITEAVVLELQSEYNNGRVSSTEIKELYEMLKFQTMGRAKTDGQLALERMFAGDSSLGLVVEKAVTTVSPEQHFQKLIQQLFDFVTLKAEIKSIFGLENGKILSRYELRTRIQGMERLSPLTYKVFNHLTYSGPLPTAEQALDWIENSNAFKQLFLKLIYECSQGYHIESRKFSAEELQTITEYSIAVAVKEHIQENLLQHWDLLKPIAWFAQHLPVSFPEELLLALTIDPETGTFQVQNGVIEFIAEKLGASKLKARIIDNVNNTELPHSFWVPSAVYAVKQNIMEVFPAIKARYINAEEKINFSFEFLNYFASETKDLELIRDIMMNAKDVTVRLGAIDAYRKNTPDPAAFIEYLKPLLLDATWGEEERLTIAGHLTALNSVEGVQYLAAYIIANPGESNLHIQGLPKLTNCDALPELFKLITLGRTCQANDYRQRYLVQQATDGIYNIGIQSTENYDKTVKAIEGYLATNTGQITEINFLYLLIDNLKDAQTNGPAKFTLKEFEDDFWDYTFTSK</sequence>
<protein>
    <recommendedName>
        <fullName evidence="1">Peptidase C14 caspase domain-containing protein</fullName>
    </recommendedName>
</protein>
<evidence type="ECO:0000259" key="1">
    <source>
        <dbReference type="Pfam" id="PF00656"/>
    </source>
</evidence>
<reference evidence="2 3" key="1">
    <citation type="submission" date="2018-08" db="EMBL/GenBank/DDBJ databases">
        <title>Chitinophaga sp. K20C18050901, a novel bacterium isolated from forest soil.</title>
        <authorList>
            <person name="Wang C."/>
        </authorList>
    </citation>
    <scope>NUCLEOTIDE SEQUENCE [LARGE SCALE GENOMIC DNA]</scope>
    <source>
        <strain evidence="2 3">K20C18050901</strain>
    </source>
</reference>
<name>A0A3E1P9R5_9BACT</name>
<evidence type="ECO:0000313" key="3">
    <source>
        <dbReference type="Proteomes" id="UP000261174"/>
    </source>
</evidence>
<evidence type="ECO:0000313" key="2">
    <source>
        <dbReference type="EMBL" id="RFM36877.1"/>
    </source>
</evidence>
<dbReference type="SUPFAM" id="SSF52129">
    <property type="entry name" value="Caspase-like"/>
    <property type="match status" value="1"/>
</dbReference>
<gene>
    <name evidence="2" type="ORF">DXN04_05095</name>
</gene>
<dbReference type="RefSeq" id="WP_116852197.1">
    <property type="nucleotide sequence ID" value="NZ_QTJV01000001.1"/>
</dbReference>
<dbReference type="GO" id="GO:0004197">
    <property type="term" value="F:cysteine-type endopeptidase activity"/>
    <property type="evidence" value="ECO:0007669"/>
    <property type="project" value="InterPro"/>
</dbReference>